<gene>
    <name evidence="1" type="ORF">QQF64_034840</name>
</gene>
<proteinExistence type="predicted"/>
<evidence type="ECO:0000313" key="2">
    <source>
        <dbReference type="Proteomes" id="UP001558613"/>
    </source>
</evidence>
<dbReference type="EMBL" id="JAYMGO010000100">
    <property type="protein sequence ID" value="KAL1246788.1"/>
    <property type="molecule type" value="Genomic_DNA"/>
</dbReference>
<reference evidence="1 2" key="1">
    <citation type="submission" date="2023-09" db="EMBL/GenBank/DDBJ databases">
        <authorList>
            <person name="Wang M."/>
        </authorList>
    </citation>
    <scope>NUCLEOTIDE SEQUENCE [LARGE SCALE GENOMIC DNA]</scope>
    <source>
        <strain evidence="1">GT-2023</strain>
        <tissue evidence="1">Liver</tissue>
    </source>
</reference>
<evidence type="ECO:0000313" key="1">
    <source>
        <dbReference type="EMBL" id="KAL1246788.1"/>
    </source>
</evidence>
<keyword evidence="2" id="KW-1185">Reference proteome</keyword>
<organism evidence="1 2">
    <name type="scientific">Cirrhinus molitorella</name>
    <name type="common">mud carp</name>
    <dbReference type="NCBI Taxonomy" id="172907"/>
    <lineage>
        <taxon>Eukaryota</taxon>
        <taxon>Metazoa</taxon>
        <taxon>Chordata</taxon>
        <taxon>Craniata</taxon>
        <taxon>Vertebrata</taxon>
        <taxon>Euteleostomi</taxon>
        <taxon>Actinopterygii</taxon>
        <taxon>Neopterygii</taxon>
        <taxon>Teleostei</taxon>
        <taxon>Ostariophysi</taxon>
        <taxon>Cypriniformes</taxon>
        <taxon>Cyprinidae</taxon>
        <taxon>Labeoninae</taxon>
        <taxon>Labeonini</taxon>
        <taxon>Cirrhinus</taxon>
    </lineage>
</organism>
<dbReference type="Proteomes" id="UP001558613">
    <property type="component" value="Unassembled WGS sequence"/>
</dbReference>
<comment type="caution">
    <text evidence="1">The sequence shown here is derived from an EMBL/GenBank/DDBJ whole genome shotgun (WGS) entry which is preliminary data.</text>
</comment>
<sequence length="155" mass="16958">MMDVCFSLDEASVKIGKELKLDVLMTHANKVVHQNKISTEWIVVWKRGGGVSSGGNLTINALTVNDAGIYRVLDFDNEILITVTVTESGTDSKGNRTDDDKTEDSELFRSRTLYDPASLGCKLINDQVSISDGHSFALNSSVLLQSSFHPVLLLL</sequence>
<accession>A0ABR3L1R0</accession>
<protein>
    <submittedName>
        <fullName evidence="1">Uncharacterized protein</fullName>
    </submittedName>
</protein>
<name>A0ABR3L1R0_9TELE</name>